<proteinExistence type="predicted"/>
<dbReference type="EC" id="1.20.4.4" evidence="1"/>
<reference evidence="1" key="1">
    <citation type="submission" date="2021-12" db="EMBL/GenBank/DDBJ databases">
        <authorList>
            <person name="Rodrigo-Torres L."/>
            <person name="Arahal R. D."/>
            <person name="Lucena T."/>
        </authorList>
    </citation>
    <scope>NUCLEOTIDE SEQUENCE</scope>
    <source>
        <strain evidence="1">CECT 8858</strain>
    </source>
</reference>
<protein>
    <submittedName>
        <fullName evidence="1">Arsenate reductase</fullName>
        <ecNumber evidence="1">1.20.4.4</ecNumber>
    </submittedName>
</protein>
<dbReference type="Gene3D" id="3.40.50.2300">
    <property type="match status" value="1"/>
</dbReference>
<keyword evidence="2" id="KW-1185">Reference proteome</keyword>
<dbReference type="InterPro" id="IPR036196">
    <property type="entry name" value="Ptyr_pPase_sf"/>
</dbReference>
<dbReference type="GO" id="GO:0030612">
    <property type="term" value="F:arsenate reductase (thioredoxin) activity"/>
    <property type="evidence" value="ECO:0007669"/>
    <property type="project" value="UniProtKB-EC"/>
</dbReference>
<accession>A0ABM9AP28</accession>
<name>A0ABM9AP28_9BACT</name>
<evidence type="ECO:0000313" key="2">
    <source>
        <dbReference type="Proteomes" id="UP000837932"/>
    </source>
</evidence>
<dbReference type="SUPFAM" id="SSF52788">
    <property type="entry name" value="Phosphotyrosine protein phosphatases I"/>
    <property type="match status" value="1"/>
</dbReference>
<organism evidence="1 2">
    <name type="scientific">Emticicia aquatica</name>
    <dbReference type="NCBI Taxonomy" id="1681835"/>
    <lineage>
        <taxon>Bacteria</taxon>
        <taxon>Pseudomonadati</taxon>
        <taxon>Bacteroidota</taxon>
        <taxon>Cytophagia</taxon>
        <taxon>Cytophagales</taxon>
        <taxon>Leadbetterellaceae</taxon>
        <taxon>Emticicia</taxon>
    </lineage>
</organism>
<keyword evidence="1" id="KW-0560">Oxidoreductase</keyword>
<gene>
    <name evidence="1" type="primary">arsC</name>
    <name evidence="1" type="ORF">EMA8858_01696</name>
</gene>
<dbReference type="PANTHER" id="PTHR43428:SF1">
    <property type="entry name" value="ARSENATE REDUCTASE"/>
    <property type="match status" value="1"/>
</dbReference>
<dbReference type="EMBL" id="CAKLPY010000001">
    <property type="protein sequence ID" value="CAH0995573.1"/>
    <property type="molecule type" value="Genomic_DNA"/>
</dbReference>
<dbReference type="PANTHER" id="PTHR43428">
    <property type="entry name" value="ARSENATE REDUCTASE"/>
    <property type="match status" value="1"/>
</dbReference>
<dbReference type="RefSeq" id="WP_238806120.1">
    <property type="nucleotide sequence ID" value="NZ_CAKLPY010000001.1"/>
</dbReference>
<sequence>MPVAHQVVDVVKFLTKFHSKMYQSIRKFVKDLEQDFAIIPGERKELLQKIATYIQARYDKNEPIKLVYICTHNSRRSHFGQVAAAVAAAYYNIDNVATFSGGTEATAFNPNAIKALQSIGFVVNSDDKVNNPVYKVSFGENDFTTCFSKVYDHEANPKNDFAAIMTCSDAEQNCPFIPNVALRIGTTYEDPKKSDGTPQQDETYIARFKQIITETLFAFSLVK</sequence>
<evidence type="ECO:0000313" key="1">
    <source>
        <dbReference type="EMBL" id="CAH0995573.1"/>
    </source>
</evidence>
<dbReference type="Proteomes" id="UP000837932">
    <property type="component" value="Unassembled WGS sequence"/>
</dbReference>
<comment type="caution">
    <text evidence="1">The sequence shown here is derived from an EMBL/GenBank/DDBJ whole genome shotgun (WGS) entry which is preliminary data.</text>
</comment>